<comment type="function">
    <text evidence="6">Specifically methylates the N4 position of cytidine in position 1402 (C1402) of 16S rRNA.</text>
</comment>
<protein>
    <recommendedName>
        <fullName evidence="6">Ribosomal RNA small subunit methyltransferase H</fullName>
        <ecNumber evidence="6">2.1.1.199</ecNumber>
    </recommendedName>
    <alternativeName>
        <fullName evidence="6">16S rRNA m(4)C1402 methyltransferase</fullName>
    </alternativeName>
    <alternativeName>
        <fullName evidence="6">rRNA (cytosine-N(4)-)-methyltransferase RsmH</fullName>
    </alternativeName>
</protein>
<keyword evidence="2 6" id="KW-0698">rRNA processing</keyword>
<evidence type="ECO:0000256" key="3">
    <source>
        <dbReference type="ARBA" id="ARBA00022603"/>
    </source>
</evidence>
<dbReference type="SUPFAM" id="SSF81799">
    <property type="entry name" value="Putative methyltransferase TM0872, insert domain"/>
    <property type="match status" value="1"/>
</dbReference>
<dbReference type="InterPro" id="IPR023397">
    <property type="entry name" value="SAM-dep_MeTrfase_MraW_recog"/>
</dbReference>
<feature type="binding site" evidence="6">
    <location>
        <position position="305"/>
    </location>
    <ligand>
        <name>S-adenosyl-L-methionine</name>
        <dbReference type="ChEBI" id="CHEBI:59789"/>
    </ligand>
</feature>
<evidence type="ECO:0000256" key="1">
    <source>
        <dbReference type="ARBA" id="ARBA00010396"/>
    </source>
</evidence>
<feature type="binding site" evidence="6">
    <location>
        <position position="278"/>
    </location>
    <ligand>
        <name>S-adenosyl-L-methionine</name>
        <dbReference type="ChEBI" id="CHEBI:59789"/>
    </ligand>
</feature>
<dbReference type="PANTHER" id="PTHR11265:SF0">
    <property type="entry name" value="12S RRNA N4-METHYLCYTIDINE METHYLTRANSFERASE"/>
    <property type="match status" value="1"/>
</dbReference>
<comment type="similarity">
    <text evidence="1 6">Belongs to the methyltransferase superfamily. RsmH family.</text>
</comment>
<dbReference type="NCBIfam" id="TIGR00006">
    <property type="entry name" value="16S rRNA (cytosine(1402)-N(4))-methyltransferase RsmH"/>
    <property type="match status" value="1"/>
</dbReference>
<evidence type="ECO:0000313" key="7">
    <source>
        <dbReference type="EMBL" id="MBL0374484.1"/>
    </source>
</evidence>
<dbReference type="GO" id="GO:0005737">
    <property type="term" value="C:cytoplasm"/>
    <property type="evidence" value="ECO:0007669"/>
    <property type="project" value="UniProtKB-SubCell"/>
</dbReference>
<dbReference type="GO" id="GO:0070475">
    <property type="term" value="P:rRNA base methylation"/>
    <property type="evidence" value="ECO:0007669"/>
    <property type="project" value="UniProtKB-UniRule"/>
</dbReference>
<keyword evidence="8" id="KW-1185">Reference proteome</keyword>
<dbReference type="HAMAP" id="MF_01007">
    <property type="entry name" value="16SrRNA_methyltr_H"/>
    <property type="match status" value="1"/>
</dbReference>
<keyword evidence="5 6" id="KW-0949">S-adenosyl-L-methionine</keyword>
<evidence type="ECO:0000256" key="6">
    <source>
        <dbReference type="HAMAP-Rule" id="MF_01007"/>
    </source>
</evidence>
<feature type="binding site" evidence="6">
    <location>
        <position position="330"/>
    </location>
    <ligand>
        <name>S-adenosyl-L-methionine</name>
        <dbReference type="ChEBI" id="CHEBI:59789"/>
    </ligand>
</feature>
<feature type="binding site" evidence="6">
    <location>
        <begin position="261"/>
        <end position="263"/>
    </location>
    <ligand>
        <name>S-adenosyl-L-methionine</name>
        <dbReference type="ChEBI" id="CHEBI:59789"/>
    </ligand>
</feature>
<keyword evidence="6" id="KW-0963">Cytoplasm</keyword>
<proteinExistence type="inferred from homology"/>
<dbReference type="GO" id="GO:0071424">
    <property type="term" value="F:rRNA (cytosine-N4-)-methyltransferase activity"/>
    <property type="evidence" value="ECO:0007669"/>
    <property type="project" value="UniProtKB-UniRule"/>
</dbReference>
<name>A0A937CQH6_9HYPH</name>
<comment type="subcellular location">
    <subcellularLocation>
        <location evidence="6">Cytoplasm</location>
    </subcellularLocation>
</comment>
<comment type="catalytic activity">
    <reaction evidence="6">
        <text>cytidine(1402) in 16S rRNA + S-adenosyl-L-methionine = N(4)-methylcytidine(1402) in 16S rRNA + S-adenosyl-L-homocysteine + H(+)</text>
        <dbReference type="Rhea" id="RHEA:42928"/>
        <dbReference type="Rhea" id="RHEA-COMP:10286"/>
        <dbReference type="Rhea" id="RHEA-COMP:10287"/>
        <dbReference type="ChEBI" id="CHEBI:15378"/>
        <dbReference type="ChEBI" id="CHEBI:57856"/>
        <dbReference type="ChEBI" id="CHEBI:59789"/>
        <dbReference type="ChEBI" id="CHEBI:74506"/>
        <dbReference type="ChEBI" id="CHEBI:82748"/>
        <dbReference type="EC" id="2.1.1.199"/>
    </reaction>
</comment>
<dbReference type="Gene3D" id="1.10.150.170">
    <property type="entry name" value="Putative methyltransferase TM0872, insert domain"/>
    <property type="match status" value="1"/>
</dbReference>
<keyword evidence="4 6" id="KW-0808">Transferase</keyword>
<dbReference type="Gene3D" id="3.40.50.150">
    <property type="entry name" value="Vaccinia Virus protein VP39"/>
    <property type="match status" value="1"/>
</dbReference>
<dbReference type="PANTHER" id="PTHR11265">
    <property type="entry name" value="S-ADENOSYL-METHYLTRANSFERASE MRAW"/>
    <property type="match status" value="1"/>
</dbReference>
<dbReference type="SUPFAM" id="SSF53335">
    <property type="entry name" value="S-adenosyl-L-methionine-dependent methyltransferases"/>
    <property type="match status" value="1"/>
</dbReference>
<feature type="binding site" evidence="6">
    <location>
        <position position="323"/>
    </location>
    <ligand>
        <name>S-adenosyl-L-methionine</name>
        <dbReference type="ChEBI" id="CHEBI:59789"/>
    </ligand>
</feature>
<keyword evidence="3 6" id="KW-0489">Methyltransferase</keyword>
<organism evidence="7 8">
    <name type="scientific">Rhizobium setariae</name>
    <dbReference type="NCBI Taxonomy" id="2801340"/>
    <lineage>
        <taxon>Bacteria</taxon>
        <taxon>Pseudomonadati</taxon>
        <taxon>Pseudomonadota</taxon>
        <taxon>Alphaproteobacteria</taxon>
        <taxon>Hyphomicrobiales</taxon>
        <taxon>Rhizobiaceae</taxon>
        <taxon>Rhizobium/Agrobacterium group</taxon>
        <taxon>Rhizobium</taxon>
    </lineage>
</organism>
<evidence type="ECO:0000313" key="8">
    <source>
        <dbReference type="Proteomes" id="UP000633219"/>
    </source>
</evidence>
<evidence type="ECO:0000256" key="4">
    <source>
        <dbReference type="ARBA" id="ARBA00022679"/>
    </source>
</evidence>
<evidence type="ECO:0000256" key="5">
    <source>
        <dbReference type="ARBA" id="ARBA00022691"/>
    </source>
</evidence>
<dbReference type="InterPro" id="IPR002903">
    <property type="entry name" value="RsmH"/>
</dbReference>
<dbReference type="Proteomes" id="UP000633219">
    <property type="component" value="Unassembled WGS sequence"/>
</dbReference>
<dbReference type="EMBL" id="JAEQNC010000013">
    <property type="protein sequence ID" value="MBL0374484.1"/>
    <property type="molecule type" value="Genomic_DNA"/>
</dbReference>
<evidence type="ECO:0000256" key="2">
    <source>
        <dbReference type="ARBA" id="ARBA00022552"/>
    </source>
</evidence>
<accession>A0A937CQH6</accession>
<gene>
    <name evidence="6 7" type="primary">rsmH</name>
    <name evidence="7" type="ORF">JJB09_20940</name>
</gene>
<dbReference type="InterPro" id="IPR029063">
    <property type="entry name" value="SAM-dependent_MTases_sf"/>
</dbReference>
<dbReference type="Pfam" id="PF01795">
    <property type="entry name" value="Methyltransf_5"/>
    <property type="match status" value="1"/>
</dbReference>
<dbReference type="EC" id="2.1.1.199" evidence="6"/>
<comment type="caution">
    <text evidence="7">The sequence shown here is derived from an EMBL/GenBank/DDBJ whole genome shotgun (WGS) entry which is preliminary data.</text>
</comment>
<reference evidence="7" key="1">
    <citation type="submission" date="2021-01" db="EMBL/GenBank/DDBJ databases">
        <title>Rhizobium sp. strain KVB221 16S ribosomal RNA gene Genome sequencing and assembly.</title>
        <authorList>
            <person name="Kang M."/>
        </authorList>
    </citation>
    <scope>NUCLEOTIDE SEQUENCE</scope>
    <source>
        <strain evidence="7">KVB221</strain>
    </source>
</reference>
<dbReference type="AlphaFoldDB" id="A0A937CQH6"/>
<sequence>MLSQTCTAKGRCEARFRSGVSRSARLAASCADAGQDPAFVGKIKCMAASFSVGRCLEADVLRDEPVPLKCHEQGGCQRSGFCACNLSRRTVFAGDRGALLLSGFPLSGDQYRRSGVARAFRAQARGSRSLLAGGKSDVAADTWWRDLHEARFRRSPDGVGFYPHLHGDRGRGDLRRSGRLFPVVAAGCVPGGPECGERGIGEKRPPFLNKRGEGDMVDHGNGSDDANGGPVRHIPVMLAEVLAHLEPAPGKIVLDGTFGAGGYTSAILDSGAEVIGLDRDPTAIAAGQALVDKYTGRLTLHHTKFSALDKFAPAGGLDGIVLDIGVSSMQIDEAERGFSFQRNGPLDMRMSASGVSAADVINRAKVGDLIRIFSFLGEERQASRIARAIEKKRAEKKFETTRDLAGLIEIVTPRKMTDKIHPATRVFQALRVFVNNELGELVDALFAAERVLKPGGRLVVVSFHSLEDRIVKRFFSERSGKASGSRHLPEVSQVPAIFTLMTRQAVGASDAEADINPRARSAKLRAGIRTEARFGKQDPAIFDLPDLADIERLKG</sequence>